<dbReference type="RefSeq" id="WP_221025408.1">
    <property type="nucleotide sequence ID" value="NZ_JAIEZQ010000002.1"/>
</dbReference>
<evidence type="ECO:0000259" key="1">
    <source>
        <dbReference type="Pfam" id="PF12697"/>
    </source>
</evidence>
<dbReference type="Proteomes" id="UP000754710">
    <property type="component" value="Unassembled WGS sequence"/>
</dbReference>
<organism evidence="2 3">
    <name type="scientific">Nocardioides jiangsuensis</name>
    <dbReference type="NCBI Taxonomy" id="2866161"/>
    <lineage>
        <taxon>Bacteria</taxon>
        <taxon>Bacillati</taxon>
        <taxon>Actinomycetota</taxon>
        <taxon>Actinomycetes</taxon>
        <taxon>Propionibacteriales</taxon>
        <taxon>Nocardioidaceae</taxon>
        <taxon>Nocardioides</taxon>
    </lineage>
</organism>
<dbReference type="InterPro" id="IPR000073">
    <property type="entry name" value="AB_hydrolase_1"/>
</dbReference>
<proteinExistence type="predicted"/>
<dbReference type="Gene3D" id="3.40.50.1820">
    <property type="entry name" value="alpha/beta hydrolase"/>
    <property type="match status" value="1"/>
</dbReference>
<name>A0ABS7RKW3_9ACTN</name>
<sequence>MVVGEGTQPQVTRHDVAGTPDGVVLMLHGGTANSLDPVDDRSASWRRSRWMMGQIAGRLHEAGVGVWLLRYQQRGWNAGVASPPSPVPDARWALDEVRRELGELPVVLLGHSMGARTAVAVADHPLVQGVVALAPWLPADEPVAPLAGKHLAAAHGRSDKITSSRQTRAFVRRAETVASSAEFTDMGRAGHYMFRRVARWNDYASSRSLAFLTDARAARRD</sequence>
<accession>A0ABS7RKW3</accession>
<feature type="domain" description="AB hydrolase-1" evidence="1">
    <location>
        <begin position="24"/>
        <end position="204"/>
    </location>
</feature>
<dbReference type="EMBL" id="JAIEZQ010000002">
    <property type="protein sequence ID" value="MBY9075694.1"/>
    <property type="molecule type" value="Genomic_DNA"/>
</dbReference>
<dbReference type="SUPFAM" id="SSF53474">
    <property type="entry name" value="alpha/beta-Hydrolases"/>
    <property type="match status" value="1"/>
</dbReference>
<dbReference type="Pfam" id="PF12697">
    <property type="entry name" value="Abhydrolase_6"/>
    <property type="match status" value="1"/>
</dbReference>
<comment type="caution">
    <text evidence="2">The sequence shown here is derived from an EMBL/GenBank/DDBJ whole genome shotgun (WGS) entry which is preliminary data.</text>
</comment>
<keyword evidence="3" id="KW-1185">Reference proteome</keyword>
<dbReference type="InterPro" id="IPR029058">
    <property type="entry name" value="AB_hydrolase_fold"/>
</dbReference>
<gene>
    <name evidence="2" type="ORF">K1X13_12750</name>
</gene>
<evidence type="ECO:0000313" key="2">
    <source>
        <dbReference type="EMBL" id="MBY9075694.1"/>
    </source>
</evidence>
<evidence type="ECO:0000313" key="3">
    <source>
        <dbReference type="Proteomes" id="UP000754710"/>
    </source>
</evidence>
<reference evidence="2 3" key="1">
    <citation type="submission" date="2021-08" db="EMBL/GenBank/DDBJ databases">
        <title>Nocardioides bacterium WL0053 sp. nov., isolated from the sediment.</title>
        <authorList>
            <person name="Wang L."/>
            <person name="Zhang D."/>
            <person name="Zhang A."/>
        </authorList>
    </citation>
    <scope>NUCLEOTIDE SEQUENCE [LARGE SCALE GENOMIC DNA]</scope>
    <source>
        <strain evidence="2 3">WL0053</strain>
    </source>
</reference>
<protein>
    <submittedName>
        <fullName evidence="2">Lysophospholipase</fullName>
    </submittedName>
</protein>